<dbReference type="InterPro" id="IPR011990">
    <property type="entry name" value="TPR-like_helical_dom_sf"/>
</dbReference>
<protein>
    <recommendedName>
        <fullName evidence="3">Kinesin light chain</fullName>
    </recommendedName>
</protein>
<organism evidence="1 2">
    <name type="scientific">Serendipita indica (strain DSM 11827)</name>
    <name type="common">Root endophyte fungus</name>
    <name type="synonym">Piriformospora indica</name>
    <dbReference type="NCBI Taxonomy" id="1109443"/>
    <lineage>
        <taxon>Eukaryota</taxon>
        <taxon>Fungi</taxon>
        <taxon>Dikarya</taxon>
        <taxon>Basidiomycota</taxon>
        <taxon>Agaricomycotina</taxon>
        <taxon>Agaricomycetes</taxon>
        <taxon>Sebacinales</taxon>
        <taxon>Serendipitaceae</taxon>
        <taxon>Serendipita</taxon>
    </lineage>
</organism>
<accession>G4TZ35</accession>
<dbReference type="EMBL" id="CAFZ01000843">
    <property type="protein sequence ID" value="CCA76578.1"/>
    <property type="molecule type" value="Genomic_DNA"/>
</dbReference>
<proteinExistence type="predicted"/>
<dbReference type="PANTHER" id="PTHR46082">
    <property type="entry name" value="ATP/GTP-BINDING PROTEIN-RELATED"/>
    <property type="match status" value="1"/>
</dbReference>
<dbReference type="eggNOG" id="KOG1840">
    <property type="taxonomic scope" value="Eukaryota"/>
</dbReference>
<dbReference type="STRING" id="1109443.G4TZ35"/>
<dbReference type="InterPro" id="IPR053137">
    <property type="entry name" value="NLR-like"/>
</dbReference>
<name>G4TZ35_SERID</name>
<evidence type="ECO:0008006" key="3">
    <source>
        <dbReference type="Google" id="ProtNLM"/>
    </source>
</evidence>
<dbReference type="PANTHER" id="PTHR46082:SF6">
    <property type="entry name" value="AAA+ ATPASE DOMAIN-CONTAINING PROTEIN-RELATED"/>
    <property type="match status" value="1"/>
</dbReference>
<dbReference type="AlphaFoldDB" id="G4TZ35"/>
<comment type="caution">
    <text evidence="1">The sequence shown here is derived from an EMBL/GenBank/DDBJ whole genome shotgun (WGS) entry which is preliminary data.</text>
</comment>
<dbReference type="InParanoid" id="G4TZ35"/>
<dbReference type="HOGENOM" id="CLU_000288_125_8_1"/>
<keyword evidence="2" id="KW-1185">Reference proteome</keyword>
<dbReference type="Proteomes" id="UP000007148">
    <property type="component" value="Unassembled WGS sequence"/>
</dbReference>
<gene>
    <name evidence="1" type="ORF">PIIN_10570</name>
</gene>
<dbReference type="Gene3D" id="1.25.40.10">
    <property type="entry name" value="Tetratricopeptide repeat domain"/>
    <property type="match status" value="3"/>
</dbReference>
<dbReference type="Pfam" id="PF13424">
    <property type="entry name" value="TPR_12"/>
    <property type="match status" value="1"/>
</dbReference>
<reference evidence="1 2" key="1">
    <citation type="journal article" date="2011" name="PLoS Pathog.">
        <title>Endophytic Life Strategies Decoded by Genome and Transcriptome Analyses of the Mutualistic Root Symbiont Piriformospora indica.</title>
        <authorList>
            <person name="Zuccaro A."/>
            <person name="Lahrmann U."/>
            <person name="Guldener U."/>
            <person name="Langen G."/>
            <person name="Pfiffi S."/>
            <person name="Biedenkopf D."/>
            <person name="Wong P."/>
            <person name="Samans B."/>
            <person name="Grimm C."/>
            <person name="Basiewicz M."/>
            <person name="Murat C."/>
            <person name="Martin F."/>
            <person name="Kogel K.H."/>
        </authorList>
    </citation>
    <scope>NUCLEOTIDE SEQUENCE [LARGE SCALE GENOMIC DNA]</scope>
    <source>
        <strain evidence="1 2">DSM 11827</strain>
    </source>
</reference>
<evidence type="ECO:0000313" key="1">
    <source>
        <dbReference type="EMBL" id="CCA76578.1"/>
    </source>
</evidence>
<sequence length="676" mass="78578">MDRGPDFQESIDHLRRLVVPNKKFEEVELDHVVEELQQVSLITLVPFYSDIRLRFHPLLHAWAYDRQTHEEQRRNKAAALRLLTCVVDNSDGIDIEGELFPHARRFISEMDKFHVNDRAALVELSDPSTVLETQLSIWKEIYETVRAAYGDHDLRTSQALLGLAVLQADIPDFPKMEQLMREVLQVRRSVDGPRTALTAEAMYYLAYAQRLSKGSEESMGLLRTAYDIQVEILGPDHVQTQSTMVSLVDDLMDPWQGQPDYEEACAILEQLMDTQTRLYGPLHPWTLQTVEYLLDCYVDIGDRKKEQLDHLLRLCDENSTIDRAKDAYRELLEVNIRLYGKLSSRTLSIVLTLAKLLQRMNRNTELETLLKQYARNDDELHGEGQHHLVNILVMLGSCLISQSRYAEAQAFISASFRRITERYGKTSIFTVPIRDLLASCHSDQKHYAEAESLHRDNIKCFEEIRPQGSPGQLLSLKGVARCVYEQNRFEESEELWRGVYLGEKVELGQNHPKVCISLCWMIKCMQKRGIYDAAALYVTEAMQIYRALEGRDKGEILEAYWRVAEMLERQKMFNEAEEVFRAHIDRVKEFHGDNGRHYATEEGRLARFLYDRGRYEESKVIRKSQLRRWTELQDRKWEEFITDKLQQIEAALRAATLDRPVAIVSLLVYPEFTLIT</sequence>
<dbReference type="OrthoDB" id="10252171at2759"/>
<evidence type="ECO:0000313" key="2">
    <source>
        <dbReference type="Proteomes" id="UP000007148"/>
    </source>
</evidence>
<dbReference type="SUPFAM" id="SSF48452">
    <property type="entry name" value="TPR-like"/>
    <property type="match status" value="3"/>
</dbReference>